<protein>
    <recommendedName>
        <fullName evidence="1">Aminoglycoside phosphotransferase domain-containing protein</fullName>
    </recommendedName>
</protein>
<dbReference type="Gene3D" id="3.90.1200.10">
    <property type="match status" value="1"/>
</dbReference>
<dbReference type="InterPro" id="IPR002575">
    <property type="entry name" value="Aminoglycoside_PTrfase"/>
</dbReference>
<evidence type="ECO:0000313" key="2">
    <source>
        <dbReference type="EMBL" id="EFQ84614.1"/>
    </source>
</evidence>
<dbReference type="AlphaFoldDB" id="E2S8V9"/>
<evidence type="ECO:0000313" key="3">
    <source>
        <dbReference type="Proteomes" id="UP000003111"/>
    </source>
</evidence>
<dbReference type="Pfam" id="PF01636">
    <property type="entry name" value="APH"/>
    <property type="match status" value="1"/>
</dbReference>
<evidence type="ECO:0000259" key="1">
    <source>
        <dbReference type="Pfam" id="PF01636"/>
    </source>
</evidence>
<name>E2S8V9_9ACTN</name>
<sequence>MEIGRVPARGSAFSRVVGGAAWRAEAEQWIELSLHSHGRTLTGPITQPRIRPWSTQLVVDTDRGRWWFKATCPSMAFEAGLHAVLAGLAPDRVDMPVAVDAARGWILTTDRGATLGDGAEPDTEQWCRVVRSAAALQQTFTRHGPELLAAGLPDCRPQRVLGRFDRLVEVLSGLPTDHPSHASAAVVGDLTAARPRLARAVETLEASVLPVTWQHGDLHPWNVLEAGGDLRLFDFGDGQWAHAAEILGVPRGWITERDDVEWAPVEAAYCAAWDLTPADLADDLAAAALTHPVHRALTWWNCLLDATAEEWQQWGEAPLYHLCGVIEGAA</sequence>
<accession>E2S8V9</accession>
<dbReference type="HOGENOM" id="CLU_071279_0_0_11"/>
<organism evidence="2 3">
    <name type="scientific">Aeromicrobium marinum DSM 15272</name>
    <dbReference type="NCBI Taxonomy" id="585531"/>
    <lineage>
        <taxon>Bacteria</taxon>
        <taxon>Bacillati</taxon>
        <taxon>Actinomycetota</taxon>
        <taxon>Actinomycetes</taxon>
        <taxon>Propionibacteriales</taxon>
        <taxon>Nocardioidaceae</taxon>
        <taxon>Aeromicrobium</taxon>
    </lineage>
</organism>
<feature type="domain" description="Aminoglycoside phosphotransferase" evidence="1">
    <location>
        <begin position="73"/>
        <end position="270"/>
    </location>
</feature>
<dbReference type="RefSeq" id="WP_007079345.1">
    <property type="nucleotide sequence ID" value="NZ_CM001024.1"/>
</dbReference>
<reference evidence="2" key="1">
    <citation type="submission" date="2010-08" db="EMBL/GenBank/DDBJ databases">
        <authorList>
            <person name="Muzny D."/>
            <person name="Qin X."/>
            <person name="Buhay C."/>
            <person name="Dugan-Rocha S."/>
            <person name="Ding Y."/>
            <person name="Chen G."/>
            <person name="Hawes A."/>
            <person name="Holder M."/>
            <person name="Jhangiani S."/>
            <person name="Johnson A."/>
            <person name="Khan Z."/>
            <person name="Li Z."/>
            <person name="Liu W."/>
            <person name="Liu X."/>
            <person name="Perez L."/>
            <person name="Shen H."/>
            <person name="Wang Q."/>
            <person name="Watt J."/>
            <person name="Xi L."/>
            <person name="Xin Y."/>
            <person name="Zhou J."/>
            <person name="Deng J."/>
            <person name="Jiang H."/>
            <person name="Liu Y."/>
            <person name="Qu J."/>
            <person name="Song X.-Z."/>
            <person name="Zhang L."/>
            <person name="Villasana D."/>
            <person name="Johnson A."/>
            <person name="Liu J."/>
            <person name="Liyanage D."/>
            <person name="Lorensuhewa L."/>
            <person name="Robinson T."/>
            <person name="Song A."/>
            <person name="Song B.-B."/>
            <person name="Dinh H."/>
            <person name="Thornton R."/>
            <person name="Coyle M."/>
            <person name="Francisco L."/>
            <person name="Jackson L."/>
            <person name="Javaid M."/>
            <person name="Korchina V."/>
            <person name="Kovar C."/>
            <person name="Mata R."/>
            <person name="Mathew T."/>
            <person name="Ngo R."/>
            <person name="Nguyen L."/>
            <person name="Nguyen N."/>
            <person name="Okwuonu G."/>
            <person name="Ongeri F."/>
            <person name="Pham C."/>
            <person name="Simmons D."/>
            <person name="Wilczek-Boney K."/>
            <person name="Hale W."/>
            <person name="Jakkamsetti A."/>
            <person name="Pham P."/>
            <person name="Ruth R."/>
            <person name="San Lucas F."/>
            <person name="Warren J."/>
            <person name="Zhang J."/>
            <person name="Zhao Z."/>
            <person name="Zhou C."/>
            <person name="Zhu D."/>
            <person name="Lee S."/>
            <person name="Bess C."/>
            <person name="Blankenburg K."/>
            <person name="Forbes L."/>
            <person name="Fu Q."/>
            <person name="Gubbala S."/>
            <person name="Hirani K."/>
            <person name="Jayaseelan J.C."/>
            <person name="Lara F."/>
            <person name="Munidasa M."/>
            <person name="Palculict T."/>
            <person name="Patil S."/>
            <person name="Pu L.-L."/>
            <person name="Saada N."/>
            <person name="Tang L."/>
            <person name="Weissenberger G."/>
            <person name="Zhu Y."/>
            <person name="Hemphill L."/>
            <person name="Shang Y."/>
            <person name="Youmans B."/>
            <person name="Ayvaz T."/>
            <person name="Ross M."/>
            <person name="Santibanez J."/>
            <person name="Aqrawi P."/>
            <person name="Gross S."/>
            <person name="Joshi V."/>
            <person name="Fowler G."/>
            <person name="Nazareth L."/>
            <person name="Reid J."/>
            <person name="Worley K."/>
            <person name="Petrosino J."/>
            <person name="Highlander S."/>
            <person name="Gibbs R."/>
        </authorList>
    </citation>
    <scope>NUCLEOTIDE SEQUENCE [LARGE SCALE GENOMIC DNA]</scope>
    <source>
        <strain evidence="2">DSM 15272</strain>
    </source>
</reference>
<dbReference type="Proteomes" id="UP000003111">
    <property type="component" value="Unassembled WGS sequence"/>
</dbReference>
<dbReference type="EMBL" id="ACLF03000002">
    <property type="protein sequence ID" value="EFQ84614.1"/>
    <property type="molecule type" value="Genomic_DNA"/>
</dbReference>
<proteinExistence type="predicted"/>
<gene>
    <name evidence="2" type="ORF">HMPREF0063_10467</name>
</gene>
<dbReference type="SUPFAM" id="SSF56112">
    <property type="entry name" value="Protein kinase-like (PK-like)"/>
    <property type="match status" value="1"/>
</dbReference>
<dbReference type="eggNOG" id="COG3178">
    <property type="taxonomic scope" value="Bacteria"/>
</dbReference>
<comment type="caution">
    <text evidence="2">The sequence shown here is derived from an EMBL/GenBank/DDBJ whole genome shotgun (WGS) entry which is preliminary data.</text>
</comment>
<dbReference type="InterPro" id="IPR011009">
    <property type="entry name" value="Kinase-like_dom_sf"/>
</dbReference>
<dbReference type="STRING" id="585531.HMPREF0063_10467"/>
<dbReference type="OrthoDB" id="101887at2"/>
<keyword evidence="3" id="KW-1185">Reference proteome</keyword>